<dbReference type="PANTHER" id="PTHR33987">
    <property type="entry name" value="CALCINEURIN-LIKE METALLO-PHOSPHOESTERASE SUPERFAMILY PROTEIN"/>
    <property type="match status" value="1"/>
</dbReference>
<dbReference type="HOGENOM" id="CLU_041740_3_0_0"/>
<reference evidence="4 5" key="1">
    <citation type="journal article" date="2010" name="Stand. Genomic Sci.">
        <title>Complete genome sequence of Coraliomargarita akajimensis type strain (04OKA010-24).</title>
        <authorList>
            <person name="Mavromatis K."/>
            <person name="Abt B."/>
            <person name="Brambilla E."/>
            <person name="Lapidus A."/>
            <person name="Copeland A."/>
            <person name="Deshpande S."/>
            <person name="Nolan M."/>
            <person name="Lucas S."/>
            <person name="Tice H."/>
            <person name="Cheng J.F."/>
            <person name="Han C."/>
            <person name="Detter J.C."/>
            <person name="Woyke T."/>
            <person name="Goodwin L."/>
            <person name="Pitluck S."/>
            <person name="Held B."/>
            <person name="Brettin T."/>
            <person name="Tapia R."/>
            <person name="Ivanova N."/>
            <person name="Mikhailova N."/>
            <person name="Pati A."/>
            <person name="Liolios K."/>
            <person name="Chen A."/>
            <person name="Palaniappan K."/>
            <person name="Land M."/>
            <person name="Hauser L."/>
            <person name="Chang Y.J."/>
            <person name="Jeffries C.D."/>
            <person name="Rohde M."/>
            <person name="Goker M."/>
            <person name="Bristow J."/>
            <person name="Eisen J.A."/>
            <person name="Markowitz V."/>
            <person name="Hugenholtz P."/>
            <person name="Klenk H.P."/>
            <person name="Kyrpides N.C."/>
        </authorList>
    </citation>
    <scope>NUCLEOTIDE SEQUENCE [LARGE SCALE GENOMIC DNA]</scope>
    <source>
        <strain evidence="5">DSM 45221 / IAM 15411 / JCM 23193 / KCTC 12865</strain>
    </source>
</reference>
<sequence>MHTPVLRCFTLLAANFLATLALSAKPPLTSGESDPVLLDLDPYMIEALRGDANAWKDIPPGWYAAQEGSIVTLMQEADFQDLVNKHDLQLFNGPMLGTVTDTSARFWVRTAGPATFRIQVGGRQSKVVKTSAETDFTGIATVEGLVPSTDYSYSVLVDGNALSDPSFHFRTYPQAGARERYTIAFGACSRYVPLNEGIWRTMATTKPLAYLGLGDNLYIDAYDRPDVQRLHYYRRMLRKEYRELIAQTSMYAIWDDHDFGMNDSAGGPSKTEPWKLANFEVFKQNWNNPFYGAAPETPGTWHNFRVGDVEVFMVDGRMYRSNPADPEDLTKTMLGPEQKAWLFNALERSTATFKVLASSTMWHDLADKGGKDSWAGPRYRQERDEIYQLIQDAQINGVVFLSGDRHRTEIWKTERVDGYPFYEFVSAKVTNMHTHNMREEAEWSHNEGNFWGALEFDFTTEEPTVTFKAINQEAEELKRFTLKLNELSF</sequence>
<dbReference type="Gene3D" id="3.60.21.70">
    <property type="entry name" value="PhoD-like phosphatase"/>
    <property type="match status" value="1"/>
</dbReference>
<proteinExistence type="predicted"/>
<dbReference type="PANTHER" id="PTHR33987:SF1">
    <property type="entry name" value="CALCINEURIN-LIKE METALLO-PHOSPHOESTERASE SUPERFAMILY PROTEIN"/>
    <property type="match status" value="1"/>
</dbReference>
<keyword evidence="1" id="KW-0732">Signal</keyword>
<dbReference type="AlphaFoldDB" id="D5EN22"/>
<accession>D5EN22</accession>
<dbReference type="Pfam" id="PF25077">
    <property type="entry name" value="DUF7800"/>
    <property type="match status" value="1"/>
</dbReference>
<dbReference type="EMBL" id="CP001998">
    <property type="protein sequence ID" value="ADE53457.1"/>
    <property type="molecule type" value="Genomic_DNA"/>
</dbReference>
<evidence type="ECO:0000313" key="5">
    <source>
        <dbReference type="Proteomes" id="UP000000925"/>
    </source>
</evidence>
<feature type="signal peptide" evidence="1">
    <location>
        <begin position="1"/>
        <end position="24"/>
    </location>
</feature>
<dbReference type="Pfam" id="PF09423">
    <property type="entry name" value="PhoD"/>
    <property type="match status" value="1"/>
</dbReference>
<feature type="domain" description="DUF7800" evidence="3">
    <location>
        <begin position="89"/>
        <end position="162"/>
    </location>
</feature>
<dbReference type="InterPro" id="IPR029052">
    <property type="entry name" value="Metallo-depent_PP-like"/>
</dbReference>
<dbReference type="InterPro" id="IPR056702">
    <property type="entry name" value="DUF7800"/>
</dbReference>
<organism evidence="4 5">
    <name type="scientific">Coraliomargarita akajimensis (strain DSM 45221 / IAM 15411 / JCM 23193 / KCTC 12865 / 04OKA010-24)</name>
    <dbReference type="NCBI Taxonomy" id="583355"/>
    <lineage>
        <taxon>Bacteria</taxon>
        <taxon>Pseudomonadati</taxon>
        <taxon>Verrucomicrobiota</taxon>
        <taxon>Opitutia</taxon>
        <taxon>Puniceicoccales</taxon>
        <taxon>Coraliomargaritaceae</taxon>
        <taxon>Coraliomargarita</taxon>
    </lineage>
</organism>
<dbReference type="SUPFAM" id="SSF56300">
    <property type="entry name" value="Metallo-dependent phosphatases"/>
    <property type="match status" value="1"/>
</dbReference>
<feature type="chain" id="PRO_5003071296" evidence="1">
    <location>
        <begin position="25"/>
        <end position="489"/>
    </location>
</feature>
<dbReference type="eggNOG" id="COG3540">
    <property type="taxonomic scope" value="Bacteria"/>
</dbReference>
<feature type="domain" description="PhoD-like phosphatase metallophosphatase" evidence="2">
    <location>
        <begin position="184"/>
        <end position="439"/>
    </location>
</feature>
<dbReference type="InterPro" id="IPR018946">
    <property type="entry name" value="PhoD-like_MPP"/>
</dbReference>
<gene>
    <name evidence="4" type="ordered locus">Caka_0432</name>
</gene>
<evidence type="ECO:0000313" key="4">
    <source>
        <dbReference type="EMBL" id="ADE53457.1"/>
    </source>
</evidence>
<dbReference type="CDD" id="cd07389">
    <property type="entry name" value="MPP_PhoD"/>
    <property type="match status" value="1"/>
</dbReference>
<dbReference type="InterPro" id="IPR038607">
    <property type="entry name" value="PhoD-like_sf"/>
</dbReference>
<dbReference type="STRING" id="583355.Caka_0432"/>
<dbReference type="KEGG" id="caa:Caka_0432"/>
<evidence type="ECO:0000259" key="2">
    <source>
        <dbReference type="Pfam" id="PF09423"/>
    </source>
</evidence>
<dbReference type="OrthoDB" id="9810511at2"/>
<evidence type="ECO:0000259" key="3">
    <source>
        <dbReference type="Pfam" id="PF25077"/>
    </source>
</evidence>
<keyword evidence="5" id="KW-1185">Reference proteome</keyword>
<protein>
    <submittedName>
        <fullName evidence="4">Alkaline phosphatase D-related protein</fullName>
    </submittedName>
</protein>
<dbReference type="Proteomes" id="UP000000925">
    <property type="component" value="Chromosome"/>
</dbReference>
<evidence type="ECO:0000256" key="1">
    <source>
        <dbReference type="SAM" id="SignalP"/>
    </source>
</evidence>
<name>D5EN22_CORAD</name>